<dbReference type="AlphaFoldDB" id="A0AA96WJC0"/>
<protein>
    <submittedName>
        <fullName evidence="2">Uncharacterized protein</fullName>
    </submittedName>
</protein>
<keyword evidence="1" id="KW-0472">Membrane</keyword>
<evidence type="ECO:0000256" key="1">
    <source>
        <dbReference type="SAM" id="Phobius"/>
    </source>
</evidence>
<feature type="transmembrane region" description="Helical" evidence="1">
    <location>
        <begin position="107"/>
        <end position="128"/>
    </location>
</feature>
<organism evidence="2">
    <name type="scientific">Leptolyngbya sp. NK1-12</name>
    <dbReference type="NCBI Taxonomy" id="2547451"/>
    <lineage>
        <taxon>Bacteria</taxon>
        <taxon>Bacillati</taxon>
        <taxon>Cyanobacteriota</taxon>
        <taxon>Cyanophyceae</taxon>
        <taxon>Leptolyngbyales</taxon>
        <taxon>Leptolyngbyaceae</taxon>
        <taxon>Leptolyngbya group</taxon>
        <taxon>Leptolyngbya</taxon>
    </lineage>
</organism>
<dbReference type="Gene3D" id="6.10.250.2700">
    <property type="match status" value="1"/>
</dbReference>
<accession>A0AA96WJC0</accession>
<dbReference type="EMBL" id="CP053586">
    <property type="protein sequence ID" value="WNZ26209.1"/>
    <property type="molecule type" value="Genomic_DNA"/>
</dbReference>
<reference evidence="2" key="1">
    <citation type="submission" date="2020-05" db="EMBL/GenBank/DDBJ databases">
        <authorList>
            <person name="Zhu T."/>
            <person name="Keshari N."/>
            <person name="Lu X."/>
        </authorList>
    </citation>
    <scope>NUCLEOTIDE SEQUENCE</scope>
    <source>
        <strain evidence="2">NK1-12</strain>
    </source>
</reference>
<proteinExistence type="predicted"/>
<gene>
    <name evidence="2" type="ORF">HJG54_27580</name>
</gene>
<name>A0AA96WJC0_9CYAN</name>
<dbReference type="RefSeq" id="WP_316432442.1">
    <property type="nucleotide sequence ID" value="NZ_CP053586.1"/>
</dbReference>
<sequence length="133" mass="15016">MTQSTDTAEVLKQLGKLTTLVEGIQTDVQDIKLNQARTDERLKVLETQVSDFKKSTETQIADLKKSTETQITDLRKSTETQIADLRKSTETQITDIRLQLRSQGNRLWSFLVALFLAVLGLASQQILFPNHQA</sequence>
<keyword evidence="1" id="KW-0812">Transmembrane</keyword>
<evidence type="ECO:0000313" key="2">
    <source>
        <dbReference type="EMBL" id="WNZ26209.1"/>
    </source>
</evidence>
<keyword evidence="1" id="KW-1133">Transmembrane helix</keyword>